<evidence type="ECO:0000313" key="1">
    <source>
        <dbReference type="EMBL" id="KAK1302255.1"/>
    </source>
</evidence>
<gene>
    <name evidence="1" type="ORF">QJS10_CPB12g00878</name>
</gene>
<reference evidence="1" key="1">
    <citation type="journal article" date="2023" name="Nat. Commun.">
        <title>Diploid and tetraploid genomes of Acorus and the evolution of monocots.</title>
        <authorList>
            <person name="Ma L."/>
            <person name="Liu K.W."/>
            <person name="Li Z."/>
            <person name="Hsiao Y.Y."/>
            <person name="Qi Y."/>
            <person name="Fu T."/>
            <person name="Tang G.D."/>
            <person name="Zhang D."/>
            <person name="Sun W.H."/>
            <person name="Liu D.K."/>
            <person name="Li Y."/>
            <person name="Chen G.Z."/>
            <person name="Liu X.D."/>
            <person name="Liao X.Y."/>
            <person name="Jiang Y.T."/>
            <person name="Yu X."/>
            <person name="Hao Y."/>
            <person name="Huang J."/>
            <person name="Zhao X.W."/>
            <person name="Ke S."/>
            <person name="Chen Y.Y."/>
            <person name="Wu W.L."/>
            <person name="Hsu J.L."/>
            <person name="Lin Y.F."/>
            <person name="Huang M.D."/>
            <person name="Li C.Y."/>
            <person name="Huang L."/>
            <person name="Wang Z.W."/>
            <person name="Zhao X."/>
            <person name="Zhong W.Y."/>
            <person name="Peng D.H."/>
            <person name="Ahmad S."/>
            <person name="Lan S."/>
            <person name="Zhang J.S."/>
            <person name="Tsai W.C."/>
            <person name="Van de Peer Y."/>
            <person name="Liu Z.J."/>
        </authorList>
    </citation>
    <scope>NUCLEOTIDE SEQUENCE</scope>
    <source>
        <strain evidence="1">CP</strain>
    </source>
</reference>
<dbReference type="Proteomes" id="UP001180020">
    <property type="component" value="Unassembled WGS sequence"/>
</dbReference>
<comment type="caution">
    <text evidence="1">The sequence shown here is derived from an EMBL/GenBank/DDBJ whole genome shotgun (WGS) entry which is preliminary data.</text>
</comment>
<keyword evidence="2" id="KW-1185">Reference proteome</keyword>
<sequence>MGMYLNILVTCSFDVYAKRHNVTNAHECPYLYNRVALTGIIDTYTQDACV</sequence>
<reference evidence="1" key="2">
    <citation type="submission" date="2023-06" db="EMBL/GenBank/DDBJ databases">
        <authorList>
            <person name="Ma L."/>
            <person name="Liu K.-W."/>
            <person name="Li Z."/>
            <person name="Hsiao Y.-Y."/>
            <person name="Qi Y."/>
            <person name="Fu T."/>
            <person name="Tang G."/>
            <person name="Zhang D."/>
            <person name="Sun W.-H."/>
            <person name="Liu D.-K."/>
            <person name="Li Y."/>
            <person name="Chen G.-Z."/>
            <person name="Liu X.-D."/>
            <person name="Liao X.-Y."/>
            <person name="Jiang Y.-T."/>
            <person name="Yu X."/>
            <person name="Hao Y."/>
            <person name="Huang J."/>
            <person name="Zhao X.-W."/>
            <person name="Ke S."/>
            <person name="Chen Y.-Y."/>
            <person name="Wu W.-L."/>
            <person name="Hsu J.-L."/>
            <person name="Lin Y.-F."/>
            <person name="Huang M.-D."/>
            <person name="Li C.-Y."/>
            <person name="Huang L."/>
            <person name="Wang Z.-W."/>
            <person name="Zhao X."/>
            <person name="Zhong W.-Y."/>
            <person name="Peng D.-H."/>
            <person name="Ahmad S."/>
            <person name="Lan S."/>
            <person name="Zhang J.-S."/>
            <person name="Tsai W.-C."/>
            <person name="Van De Peer Y."/>
            <person name="Liu Z.-J."/>
        </authorList>
    </citation>
    <scope>NUCLEOTIDE SEQUENCE</scope>
    <source>
        <strain evidence="1">CP</strain>
        <tissue evidence="1">Leaves</tissue>
    </source>
</reference>
<proteinExistence type="predicted"/>
<protein>
    <submittedName>
        <fullName evidence="1">Uncharacterized protein</fullName>
    </submittedName>
</protein>
<organism evidence="1 2">
    <name type="scientific">Acorus calamus</name>
    <name type="common">Sweet flag</name>
    <dbReference type="NCBI Taxonomy" id="4465"/>
    <lineage>
        <taxon>Eukaryota</taxon>
        <taxon>Viridiplantae</taxon>
        <taxon>Streptophyta</taxon>
        <taxon>Embryophyta</taxon>
        <taxon>Tracheophyta</taxon>
        <taxon>Spermatophyta</taxon>
        <taxon>Magnoliopsida</taxon>
        <taxon>Liliopsida</taxon>
        <taxon>Acoraceae</taxon>
        <taxon>Acorus</taxon>
    </lineage>
</organism>
<accession>A0AAV9DMI4</accession>
<dbReference type="AlphaFoldDB" id="A0AAV9DMI4"/>
<dbReference type="EMBL" id="JAUJYO010000012">
    <property type="protein sequence ID" value="KAK1302255.1"/>
    <property type="molecule type" value="Genomic_DNA"/>
</dbReference>
<evidence type="ECO:0000313" key="2">
    <source>
        <dbReference type="Proteomes" id="UP001180020"/>
    </source>
</evidence>
<name>A0AAV9DMI4_ACOCL</name>